<dbReference type="SUPFAM" id="SSF53254">
    <property type="entry name" value="Phosphoglycerate mutase-like"/>
    <property type="match status" value="1"/>
</dbReference>
<sequence length="249" mass="28395">MEDTPVVDSPPLSLAKDKDYCFFVRHGQRADKSGDSFHGDLEITDFGKEQAEATGKVILQILETCPDAKVKIVTSPFLRCIMTANIIAKQIGTTEVNVEPLVMEGLWDKIFEEKPPIDSFLCRELSNQEFSDRFMDPSVTLNLPDSEEYEKLSERYPESLEQIYKRYHDYMRENNHINIKSEAPQVVIAVSHALSVDSVRDFGNGEKIIVDYCSVGCIEFDKENKENFSLALNGYQSHVKRAEKLNQIF</sequence>
<protein>
    <submittedName>
        <fullName evidence="1">Uncharacterized protein</fullName>
    </submittedName>
</protein>
<dbReference type="EMBL" id="CAMPGE010018412">
    <property type="protein sequence ID" value="CAI2376827.1"/>
    <property type="molecule type" value="Genomic_DNA"/>
</dbReference>
<gene>
    <name evidence="1" type="ORF">ECRASSUSDP1_LOCUS18204</name>
</gene>
<dbReference type="Gene3D" id="3.40.50.1240">
    <property type="entry name" value="Phosphoglycerate mutase-like"/>
    <property type="match status" value="1"/>
</dbReference>
<dbReference type="Pfam" id="PF00300">
    <property type="entry name" value="His_Phos_1"/>
    <property type="match status" value="1"/>
</dbReference>
<evidence type="ECO:0000313" key="2">
    <source>
        <dbReference type="Proteomes" id="UP001295684"/>
    </source>
</evidence>
<dbReference type="PANTHER" id="PTHR16469">
    <property type="entry name" value="UBIQUITIN-ASSOCIATED AND SH3 DOMAIN-CONTAINING BA-RELATED"/>
    <property type="match status" value="1"/>
</dbReference>
<evidence type="ECO:0000313" key="1">
    <source>
        <dbReference type="EMBL" id="CAI2376827.1"/>
    </source>
</evidence>
<dbReference type="CDD" id="cd07067">
    <property type="entry name" value="HP_PGM_like"/>
    <property type="match status" value="1"/>
</dbReference>
<dbReference type="InterPro" id="IPR013078">
    <property type="entry name" value="His_Pase_superF_clade-1"/>
</dbReference>
<keyword evidence="2" id="KW-1185">Reference proteome</keyword>
<dbReference type="Proteomes" id="UP001295684">
    <property type="component" value="Unassembled WGS sequence"/>
</dbReference>
<dbReference type="AlphaFoldDB" id="A0AAD1XQ32"/>
<dbReference type="InterPro" id="IPR029033">
    <property type="entry name" value="His_PPase_superfam"/>
</dbReference>
<organism evidence="1 2">
    <name type="scientific">Euplotes crassus</name>
    <dbReference type="NCBI Taxonomy" id="5936"/>
    <lineage>
        <taxon>Eukaryota</taxon>
        <taxon>Sar</taxon>
        <taxon>Alveolata</taxon>
        <taxon>Ciliophora</taxon>
        <taxon>Intramacronucleata</taxon>
        <taxon>Spirotrichea</taxon>
        <taxon>Hypotrichia</taxon>
        <taxon>Euplotida</taxon>
        <taxon>Euplotidae</taxon>
        <taxon>Moneuplotes</taxon>
    </lineage>
</organism>
<dbReference type="SMART" id="SM00855">
    <property type="entry name" value="PGAM"/>
    <property type="match status" value="1"/>
</dbReference>
<dbReference type="PANTHER" id="PTHR16469:SF27">
    <property type="entry name" value="UBIQUITIN-ASSOCIATED AND SH3 DOMAIN-CONTAINING BA-RELATED"/>
    <property type="match status" value="1"/>
</dbReference>
<name>A0AAD1XQ32_EUPCR</name>
<proteinExistence type="predicted"/>
<reference evidence="1" key="1">
    <citation type="submission" date="2023-07" db="EMBL/GenBank/DDBJ databases">
        <authorList>
            <consortium name="AG Swart"/>
            <person name="Singh M."/>
            <person name="Singh A."/>
            <person name="Seah K."/>
            <person name="Emmerich C."/>
        </authorList>
    </citation>
    <scope>NUCLEOTIDE SEQUENCE</scope>
    <source>
        <strain evidence="1">DP1</strain>
    </source>
</reference>
<comment type="caution">
    <text evidence="1">The sequence shown here is derived from an EMBL/GenBank/DDBJ whole genome shotgun (WGS) entry which is preliminary data.</text>
</comment>
<dbReference type="InterPro" id="IPR051710">
    <property type="entry name" value="Phosphatase_SH3-domain"/>
</dbReference>
<accession>A0AAD1XQ32</accession>